<organism evidence="6 7">
    <name type="scientific">Ciona savignyi</name>
    <name type="common">Pacific transparent sea squirt</name>
    <dbReference type="NCBI Taxonomy" id="51511"/>
    <lineage>
        <taxon>Eukaryota</taxon>
        <taxon>Metazoa</taxon>
        <taxon>Chordata</taxon>
        <taxon>Tunicata</taxon>
        <taxon>Ascidiacea</taxon>
        <taxon>Phlebobranchia</taxon>
        <taxon>Cionidae</taxon>
        <taxon>Ciona</taxon>
    </lineage>
</organism>
<dbReference type="PANTHER" id="PTHR46374:SF1">
    <property type="entry name" value="START DOMAIN-CONTAINING PROTEIN"/>
    <property type="match status" value="1"/>
</dbReference>
<dbReference type="InterPro" id="IPR023393">
    <property type="entry name" value="START-like_dom_sf"/>
</dbReference>
<dbReference type="InterPro" id="IPR043556">
    <property type="entry name" value="StARD5/6"/>
</dbReference>
<evidence type="ECO:0000313" key="7">
    <source>
        <dbReference type="Proteomes" id="UP000007875"/>
    </source>
</evidence>
<feature type="domain" description="START" evidence="5">
    <location>
        <begin position="23"/>
        <end position="208"/>
    </location>
</feature>
<accession>H2ZQ05</accession>
<evidence type="ECO:0000256" key="4">
    <source>
        <dbReference type="ARBA" id="ARBA00024750"/>
    </source>
</evidence>
<name>H2ZQ05_CIOSA</name>
<dbReference type="Pfam" id="PF01852">
    <property type="entry name" value="START"/>
    <property type="match status" value="1"/>
</dbReference>
<keyword evidence="2" id="KW-0445">Lipid transport</keyword>
<dbReference type="Gene3D" id="3.30.530.20">
    <property type="match status" value="1"/>
</dbReference>
<keyword evidence="3" id="KW-0446">Lipid-binding</keyword>
<reference evidence="6" key="3">
    <citation type="submission" date="2025-09" db="UniProtKB">
        <authorList>
            <consortium name="Ensembl"/>
        </authorList>
    </citation>
    <scope>IDENTIFICATION</scope>
</reference>
<dbReference type="InParanoid" id="H2ZQ05"/>
<dbReference type="OMA" id="YEGNMDI"/>
<keyword evidence="7" id="KW-1185">Reference proteome</keyword>
<comment type="function">
    <text evidence="4">May be involved in the intracellular transport of sterols or other lipids. May bind cholesterol or other sterols.</text>
</comment>
<dbReference type="Ensembl" id="ENSCSAVT00000019883.1">
    <property type="protein sequence ID" value="ENSCSAVP00000019671.1"/>
    <property type="gene ID" value="ENSCSAVG00000011529.1"/>
</dbReference>
<dbReference type="PROSITE" id="PS50848">
    <property type="entry name" value="START"/>
    <property type="match status" value="1"/>
</dbReference>
<sequence>MDYTQVVKEIEKEVIKISKIKKWHQMPSRKGIDISWTQSPSFSGNCYKFSCVVNAPCEMVYGVLIPPSSAEERLAWDKSIEDYYPLISIDENTFIAVIKTPAILMGMISPREFVDLFHTKVVERDEHWVFAGSVACDEHKVTKNYIRAKTHPSGYAAIPIDRNTTRVDFYINIDVGGMLPRALVEANLPAQQVKYIENLTAEVYRRLNK</sequence>
<dbReference type="SUPFAM" id="SSF55961">
    <property type="entry name" value="Bet v1-like"/>
    <property type="match status" value="1"/>
</dbReference>
<dbReference type="eggNOG" id="KOG3845">
    <property type="taxonomic scope" value="Eukaryota"/>
</dbReference>
<evidence type="ECO:0000313" key="6">
    <source>
        <dbReference type="Ensembl" id="ENSCSAVP00000019671.1"/>
    </source>
</evidence>
<reference evidence="6" key="2">
    <citation type="submission" date="2025-08" db="UniProtKB">
        <authorList>
            <consortium name="Ensembl"/>
        </authorList>
    </citation>
    <scope>IDENTIFICATION</scope>
</reference>
<evidence type="ECO:0000259" key="5">
    <source>
        <dbReference type="PROSITE" id="PS50848"/>
    </source>
</evidence>
<dbReference type="STRING" id="51511.ENSCSAVP00000019671"/>
<proteinExistence type="predicted"/>
<protein>
    <recommendedName>
        <fullName evidence="5">START domain-containing protein</fullName>
    </recommendedName>
</protein>
<evidence type="ECO:0000256" key="3">
    <source>
        <dbReference type="ARBA" id="ARBA00023121"/>
    </source>
</evidence>
<dbReference type="GO" id="GO:0008289">
    <property type="term" value="F:lipid binding"/>
    <property type="evidence" value="ECO:0007669"/>
    <property type="project" value="UniProtKB-KW"/>
</dbReference>
<reference evidence="7" key="1">
    <citation type="submission" date="2003-08" db="EMBL/GenBank/DDBJ databases">
        <authorList>
            <person name="Birren B."/>
            <person name="Nusbaum C."/>
            <person name="Abebe A."/>
            <person name="Abouelleil A."/>
            <person name="Adekoya E."/>
            <person name="Ait-zahra M."/>
            <person name="Allen N."/>
            <person name="Allen T."/>
            <person name="An P."/>
            <person name="Anderson M."/>
            <person name="Anderson S."/>
            <person name="Arachchi H."/>
            <person name="Armbruster J."/>
            <person name="Bachantsang P."/>
            <person name="Baldwin J."/>
            <person name="Barry A."/>
            <person name="Bayul T."/>
            <person name="Blitshsteyn B."/>
            <person name="Bloom T."/>
            <person name="Blye J."/>
            <person name="Boguslavskiy L."/>
            <person name="Borowsky M."/>
            <person name="Boukhgalter B."/>
            <person name="Brunache A."/>
            <person name="Butler J."/>
            <person name="Calixte N."/>
            <person name="Calvo S."/>
            <person name="Camarata J."/>
            <person name="Campo K."/>
            <person name="Chang J."/>
            <person name="Cheshatsang Y."/>
            <person name="Citroen M."/>
            <person name="Collymore A."/>
            <person name="Considine T."/>
            <person name="Cook A."/>
            <person name="Cooke P."/>
            <person name="Corum B."/>
            <person name="Cuomo C."/>
            <person name="David R."/>
            <person name="Dawoe T."/>
            <person name="Degray S."/>
            <person name="Dodge S."/>
            <person name="Dooley K."/>
            <person name="Dorje P."/>
            <person name="Dorjee K."/>
            <person name="Dorris L."/>
            <person name="Duffey N."/>
            <person name="Dupes A."/>
            <person name="Elkins T."/>
            <person name="Engels R."/>
            <person name="Erickson J."/>
            <person name="Farina A."/>
            <person name="Faro S."/>
            <person name="Ferreira P."/>
            <person name="Fischer H."/>
            <person name="Fitzgerald M."/>
            <person name="Foley K."/>
            <person name="Gage D."/>
            <person name="Galagan J."/>
            <person name="Gearin G."/>
            <person name="Gnerre S."/>
            <person name="Gnirke A."/>
            <person name="Goyette A."/>
            <person name="Graham J."/>
            <person name="Grandbois E."/>
            <person name="Gyaltsen K."/>
            <person name="Hafez N."/>
            <person name="Hagopian D."/>
            <person name="Hagos B."/>
            <person name="Hall J."/>
            <person name="Hatcher B."/>
            <person name="Heller A."/>
            <person name="Higgins H."/>
            <person name="Honan T."/>
            <person name="Horn A."/>
            <person name="Houde N."/>
            <person name="Hughes L."/>
            <person name="Hulme W."/>
            <person name="Husby E."/>
            <person name="Iliev I."/>
            <person name="Jaffe D."/>
            <person name="Jones C."/>
            <person name="Kamal M."/>
            <person name="Kamat A."/>
            <person name="Kamvysselis M."/>
            <person name="Karlsson E."/>
            <person name="Kells C."/>
            <person name="Kieu A."/>
            <person name="Kisner P."/>
            <person name="Kodira C."/>
            <person name="Kulbokas E."/>
            <person name="Labutti K."/>
            <person name="Lama D."/>
            <person name="Landers T."/>
            <person name="Leger J."/>
            <person name="Levine S."/>
            <person name="Lewis D."/>
            <person name="Lewis T."/>
            <person name="Lindblad-toh K."/>
            <person name="Liu X."/>
            <person name="Lokyitsang T."/>
            <person name="Lokyitsang Y."/>
            <person name="Lucien O."/>
            <person name="Lui A."/>
            <person name="Ma L.J."/>
            <person name="Mabbitt R."/>
            <person name="Macdonald J."/>
            <person name="Maclean C."/>
            <person name="Major J."/>
            <person name="Manning J."/>
            <person name="Marabella R."/>
            <person name="Maru K."/>
            <person name="Matthews C."/>
            <person name="Mauceli E."/>
            <person name="Mccarthy M."/>
            <person name="Mcdonough S."/>
            <person name="Mcghee T."/>
            <person name="Meldrim J."/>
            <person name="Meneus L."/>
            <person name="Mesirov J."/>
            <person name="Mihalev A."/>
            <person name="Mihova T."/>
            <person name="Mikkelsen T."/>
            <person name="Mlenga V."/>
            <person name="Moru K."/>
            <person name="Mozes J."/>
            <person name="Mulrain L."/>
            <person name="Munson G."/>
            <person name="Naylor J."/>
            <person name="Newes C."/>
            <person name="Nguyen C."/>
            <person name="Nguyen N."/>
            <person name="Nguyen T."/>
            <person name="Nicol R."/>
            <person name="Nielsen C."/>
            <person name="Nizzari M."/>
            <person name="Norbu C."/>
            <person name="Norbu N."/>
            <person name="O'donnell P."/>
            <person name="Okoawo O."/>
            <person name="O'leary S."/>
            <person name="Omotosho B."/>
            <person name="O'neill K."/>
            <person name="Osman S."/>
            <person name="Parker S."/>
            <person name="Perrin D."/>
            <person name="Phunkhang P."/>
            <person name="Piqani B."/>
            <person name="Purcell S."/>
            <person name="Rachupka T."/>
            <person name="Ramasamy U."/>
            <person name="Rameau R."/>
            <person name="Ray V."/>
            <person name="Raymond C."/>
            <person name="Retta R."/>
            <person name="Richardson S."/>
            <person name="Rise C."/>
            <person name="Rodriguez J."/>
            <person name="Rogers J."/>
            <person name="Rogov P."/>
            <person name="Rutman M."/>
            <person name="Schupbach R."/>
            <person name="Seaman C."/>
            <person name="Settipalli S."/>
            <person name="Sharpe T."/>
            <person name="Sheridan J."/>
            <person name="Sherpa N."/>
            <person name="Shi J."/>
            <person name="Smirnov S."/>
            <person name="Smith C."/>
            <person name="Sougnez C."/>
            <person name="Spencer B."/>
            <person name="Stalker J."/>
            <person name="Stange-thomann N."/>
            <person name="Stavropoulos S."/>
            <person name="Stetson K."/>
            <person name="Stone C."/>
            <person name="Stone S."/>
            <person name="Stubbs M."/>
            <person name="Talamas J."/>
            <person name="Tchuinga P."/>
            <person name="Tenzing P."/>
            <person name="Tesfaye S."/>
            <person name="Theodore J."/>
            <person name="Thoulutsang Y."/>
            <person name="Topham K."/>
            <person name="Towey S."/>
            <person name="Tsamla T."/>
            <person name="Tsomo N."/>
            <person name="Vallee D."/>
            <person name="Vassiliev H."/>
            <person name="Venkataraman V."/>
            <person name="Vinson J."/>
            <person name="Vo A."/>
            <person name="Wade C."/>
            <person name="Wang S."/>
            <person name="Wangchuk T."/>
            <person name="Wangdi T."/>
            <person name="Whittaker C."/>
            <person name="Wilkinson J."/>
            <person name="Wu Y."/>
            <person name="Wyman D."/>
            <person name="Yadav S."/>
            <person name="Yang S."/>
            <person name="Yang X."/>
            <person name="Yeager S."/>
            <person name="Yee E."/>
            <person name="Young G."/>
            <person name="Zainoun J."/>
            <person name="Zembeck L."/>
            <person name="Zimmer A."/>
            <person name="Zody M."/>
            <person name="Lander E."/>
        </authorList>
    </citation>
    <scope>NUCLEOTIDE SEQUENCE [LARGE SCALE GENOMIC DNA]</scope>
</reference>
<evidence type="ECO:0000256" key="1">
    <source>
        <dbReference type="ARBA" id="ARBA00022448"/>
    </source>
</evidence>
<dbReference type="PANTHER" id="PTHR46374">
    <property type="entry name" value="PROTEIN CBG07384"/>
    <property type="match status" value="1"/>
</dbReference>
<dbReference type="GeneTree" id="ENSGT00940000170666"/>
<dbReference type="HOGENOM" id="CLU_093200_1_0_1"/>
<dbReference type="AlphaFoldDB" id="H2ZQ05"/>
<keyword evidence="1" id="KW-0813">Transport</keyword>
<dbReference type="SMART" id="SM00234">
    <property type="entry name" value="START"/>
    <property type="match status" value="1"/>
</dbReference>
<dbReference type="Proteomes" id="UP000007875">
    <property type="component" value="Unassembled WGS sequence"/>
</dbReference>
<dbReference type="GO" id="GO:0006869">
    <property type="term" value="P:lipid transport"/>
    <property type="evidence" value="ECO:0007669"/>
    <property type="project" value="UniProtKB-KW"/>
</dbReference>
<dbReference type="InterPro" id="IPR002913">
    <property type="entry name" value="START_lipid-bd_dom"/>
</dbReference>
<evidence type="ECO:0000256" key="2">
    <source>
        <dbReference type="ARBA" id="ARBA00023055"/>
    </source>
</evidence>